<keyword evidence="5" id="KW-1185">Reference proteome</keyword>
<evidence type="ECO:0000313" key="5">
    <source>
        <dbReference type="Proteomes" id="UP000744980"/>
    </source>
</evidence>
<keyword evidence="4" id="KW-0012">Acyltransferase</keyword>
<dbReference type="RefSeq" id="WP_203528962.1">
    <property type="nucleotide sequence ID" value="NZ_CP083375.1"/>
</dbReference>
<dbReference type="EMBL" id="WXFA01000021">
    <property type="protein sequence ID" value="MBM3094030.1"/>
    <property type="molecule type" value="Genomic_DNA"/>
</dbReference>
<sequence>MQKVKTVFMFPGQGSQYPQMGRQLFDNHKVFRHWMEKLDRPAREVVGRSIVETIYSAGKHEILDRTLITHPAIFMVEYALSQCLLSEGIEPDLTLGASLGSFAAAALAGHLDIEDALAAVIQQAIAFENTCARGGMIAVLAGRELLEQSVVFDLAEFAADNFATHFAIAVPDARLDDIEAELRSRDVAYQRLPVSFAFHSRWSEPAQFPFEAFMRLIPRKRGELPVVCCEQAAMLDILPNDFFWRVVRAPIRLRDTITKLEKQGPYRYIDLGPSGVMATFAKYIVSPSSKSTMHTILTPYGRDQQNLTALRKVY</sequence>
<dbReference type="InterPro" id="IPR014043">
    <property type="entry name" value="Acyl_transferase_dom"/>
</dbReference>
<keyword evidence="2" id="KW-0597">Phosphoprotein</keyword>
<accession>A0AAW4FRR5</accession>
<protein>
    <submittedName>
        <fullName evidence="4">Acyltransferase domain-containing protein</fullName>
    </submittedName>
</protein>
<evidence type="ECO:0000259" key="3">
    <source>
        <dbReference type="SMART" id="SM00827"/>
    </source>
</evidence>
<dbReference type="InterPro" id="IPR001227">
    <property type="entry name" value="Ac_transferase_dom_sf"/>
</dbReference>
<dbReference type="GO" id="GO:0004312">
    <property type="term" value="F:fatty acid synthase activity"/>
    <property type="evidence" value="ECO:0007669"/>
    <property type="project" value="TreeGrafter"/>
</dbReference>
<dbReference type="AlphaFoldDB" id="A0AAW4FRR5"/>
<organism evidence="4 5">
    <name type="scientific">Ensifer canadensis</name>
    <dbReference type="NCBI Taxonomy" id="555315"/>
    <lineage>
        <taxon>Bacteria</taxon>
        <taxon>Pseudomonadati</taxon>
        <taxon>Pseudomonadota</taxon>
        <taxon>Alphaproteobacteria</taxon>
        <taxon>Hyphomicrobiales</taxon>
        <taxon>Rhizobiaceae</taxon>
        <taxon>Sinorhizobium/Ensifer group</taxon>
        <taxon>Ensifer</taxon>
    </lineage>
</organism>
<evidence type="ECO:0000313" key="4">
    <source>
        <dbReference type="EMBL" id="MBM3094030.1"/>
    </source>
</evidence>
<reference evidence="4 5" key="1">
    <citation type="submission" date="2020-01" db="EMBL/GenBank/DDBJ databases">
        <title>Draft genome assembly of Ensifer adhaerens T173.</title>
        <authorList>
            <person name="Craig J.E."/>
            <person name="Stinchcombe J.R."/>
        </authorList>
    </citation>
    <scope>NUCLEOTIDE SEQUENCE [LARGE SCALE GENOMIC DNA]</scope>
    <source>
        <strain evidence="4 5">T173</strain>
    </source>
</reference>
<dbReference type="Proteomes" id="UP000744980">
    <property type="component" value="Unassembled WGS sequence"/>
</dbReference>
<dbReference type="Pfam" id="PF00698">
    <property type="entry name" value="Acyl_transf_1"/>
    <property type="match status" value="1"/>
</dbReference>
<dbReference type="SMART" id="SM00827">
    <property type="entry name" value="PKS_AT"/>
    <property type="match status" value="1"/>
</dbReference>
<dbReference type="GO" id="GO:0006633">
    <property type="term" value="P:fatty acid biosynthetic process"/>
    <property type="evidence" value="ECO:0007669"/>
    <property type="project" value="TreeGrafter"/>
</dbReference>
<dbReference type="InterPro" id="IPR050091">
    <property type="entry name" value="PKS_NRPS_Biosynth_Enz"/>
</dbReference>
<keyword evidence="4" id="KW-0808">Transferase</keyword>
<gene>
    <name evidence="4" type="ORF">GFB56_25085</name>
</gene>
<evidence type="ECO:0000256" key="1">
    <source>
        <dbReference type="ARBA" id="ARBA00022450"/>
    </source>
</evidence>
<proteinExistence type="predicted"/>
<name>A0AAW4FRR5_9HYPH</name>
<dbReference type="PANTHER" id="PTHR43775">
    <property type="entry name" value="FATTY ACID SYNTHASE"/>
    <property type="match status" value="1"/>
</dbReference>
<dbReference type="SUPFAM" id="SSF52151">
    <property type="entry name" value="FabD/lysophospholipase-like"/>
    <property type="match status" value="1"/>
</dbReference>
<feature type="domain" description="Malonyl-CoA:ACP transacylase (MAT)" evidence="3">
    <location>
        <begin position="9"/>
        <end position="313"/>
    </location>
</feature>
<dbReference type="Gene3D" id="3.40.366.10">
    <property type="entry name" value="Malonyl-Coenzyme A Acyl Carrier Protein, domain 2"/>
    <property type="match status" value="1"/>
</dbReference>
<dbReference type="PANTHER" id="PTHR43775:SF37">
    <property type="entry name" value="SI:DKEY-61P9.11"/>
    <property type="match status" value="1"/>
</dbReference>
<dbReference type="InterPro" id="IPR016035">
    <property type="entry name" value="Acyl_Trfase/lysoPLipase"/>
</dbReference>
<evidence type="ECO:0000256" key="2">
    <source>
        <dbReference type="ARBA" id="ARBA00022553"/>
    </source>
</evidence>
<keyword evidence="1" id="KW-0596">Phosphopantetheine</keyword>
<comment type="caution">
    <text evidence="4">The sequence shown here is derived from an EMBL/GenBank/DDBJ whole genome shotgun (WGS) entry which is preliminary data.</text>
</comment>